<dbReference type="CDD" id="cd03025">
    <property type="entry name" value="DsbA_FrnE_like"/>
    <property type="match status" value="1"/>
</dbReference>
<dbReference type="EMBL" id="UINC01081361">
    <property type="protein sequence ID" value="SVC25134.1"/>
    <property type="molecule type" value="Genomic_DNA"/>
</dbReference>
<gene>
    <name evidence="1" type="ORF">METZ01_LOCUS277988</name>
</gene>
<dbReference type="PANTHER" id="PTHR13887">
    <property type="entry name" value="GLUTATHIONE S-TRANSFERASE KAPPA"/>
    <property type="match status" value="1"/>
</dbReference>
<organism evidence="1">
    <name type="scientific">marine metagenome</name>
    <dbReference type="NCBI Taxonomy" id="408172"/>
    <lineage>
        <taxon>unclassified sequences</taxon>
        <taxon>metagenomes</taxon>
        <taxon>ecological metagenomes</taxon>
    </lineage>
</organism>
<dbReference type="Pfam" id="PF13743">
    <property type="entry name" value="Thioredoxin_5"/>
    <property type="match status" value="1"/>
</dbReference>
<name>A0A382KJM5_9ZZZZ</name>
<reference evidence="1" key="1">
    <citation type="submission" date="2018-05" db="EMBL/GenBank/DDBJ databases">
        <authorList>
            <person name="Lanie J.A."/>
            <person name="Ng W.-L."/>
            <person name="Kazmierczak K.M."/>
            <person name="Andrzejewski T.M."/>
            <person name="Davidsen T.M."/>
            <person name="Wayne K.J."/>
            <person name="Tettelin H."/>
            <person name="Glass J.I."/>
            <person name="Rusch D."/>
            <person name="Podicherti R."/>
            <person name="Tsui H.-C.T."/>
            <person name="Winkler M.E."/>
        </authorList>
    </citation>
    <scope>NUCLEOTIDE SEQUENCE</scope>
</reference>
<evidence type="ECO:0008006" key="2">
    <source>
        <dbReference type="Google" id="ProtNLM"/>
    </source>
</evidence>
<dbReference type="InterPro" id="IPR036249">
    <property type="entry name" value="Thioredoxin-like_sf"/>
</dbReference>
<dbReference type="Gene3D" id="1.10.472.60">
    <property type="entry name" value="putative protein disulfide isomerase domain"/>
    <property type="match status" value="1"/>
</dbReference>
<protein>
    <recommendedName>
        <fullName evidence="2">DSBA-like thioredoxin domain-containing protein</fullName>
    </recommendedName>
</protein>
<accession>A0A382KJM5</accession>
<dbReference type="Gene3D" id="3.40.30.10">
    <property type="entry name" value="Glutaredoxin"/>
    <property type="match status" value="1"/>
</dbReference>
<dbReference type="AlphaFoldDB" id="A0A382KJM5"/>
<dbReference type="SUPFAM" id="SSF52833">
    <property type="entry name" value="Thioredoxin-like"/>
    <property type="match status" value="1"/>
</dbReference>
<sequence>MQNENNAPILFYVADPMCSWCWGFTPTIEALRADYRVDLRYVMGGLARDSQEPMPADIRSYVQGAWREVESRTGARFNWDFWQQCEPRRSTYPACRAALAAANQGRGQEMFHRIQQAYYLEARNPADSETLVALAGDLDLDGERFATDLASDAIEEALQEDFHLRRKFQATAFPSLVLQIIENYRWLSRGWEESNTVLARLDEILHSTIADEVK</sequence>
<proteinExistence type="predicted"/>
<evidence type="ECO:0000313" key="1">
    <source>
        <dbReference type="EMBL" id="SVC25134.1"/>
    </source>
</evidence>
<dbReference type="PANTHER" id="PTHR13887:SF54">
    <property type="entry name" value="DSBA FAMILY PROTEIN"/>
    <property type="match status" value="1"/>
</dbReference>